<sequence>MSAVQVYLSRGANNNAMYTRGPVNFMTDIPNRPRIRREGRTAYEQHWKGNGVAALFDSNFAVVPVVPKPKPMRKNYVQQNKDHIWKLCNNTRAKEVAEKAAEQAIKSPWRAKQYDGIPAKVSNNRPGSTNNKLARSESLNKLHLADVADGKDAQAPRRTSSAMAAVPPNFIKLNIASASGNAGMRRSASVSALEEAQKKEEHVKRINYGHIPKYLADRKMQWEREQMRAGARDTECPPGHTLLSKEEQRKTLDMLKATEQEIMTKVNKMPVRGDTPFLIRKSSEYERQLREIEEAIKIFSKPKVFVRNEETQ</sequence>
<dbReference type="GO" id="GO:0005881">
    <property type="term" value="C:cytoplasmic microtubule"/>
    <property type="evidence" value="ECO:0007669"/>
    <property type="project" value="TreeGrafter"/>
</dbReference>
<dbReference type="AlphaFoldDB" id="A0A914VXU2"/>
<keyword evidence="3" id="KW-0963">Cytoplasm</keyword>
<evidence type="ECO:0000256" key="3">
    <source>
        <dbReference type="ARBA" id="ARBA00022490"/>
    </source>
</evidence>
<dbReference type="WBParaSite" id="PSAMB.scaffold2700size21732.g18779.t1">
    <property type="protein sequence ID" value="PSAMB.scaffold2700size21732.g18779.t1"/>
    <property type="gene ID" value="PSAMB.scaffold2700size21732.g18779"/>
</dbReference>
<proteinExistence type="predicted"/>
<dbReference type="PROSITE" id="PS51665">
    <property type="entry name" value="ENKURIN"/>
    <property type="match status" value="1"/>
</dbReference>
<dbReference type="PANTHER" id="PTHR21490">
    <property type="entry name" value="ENKURIN-RELATED"/>
    <property type="match status" value="1"/>
</dbReference>
<accession>A0A914VXU2</accession>
<organism evidence="7 8">
    <name type="scientific">Plectus sambesii</name>
    <dbReference type="NCBI Taxonomy" id="2011161"/>
    <lineage>
        <taxon>Eukaryota</taxon>
        <taxon>Metazoa</taxon>
        <taxon>Ecdysozoa</taxon>
        <taxon>Nematoda</taxon>
        <taxon>Chromadorea</taxon>
        <taxon>Plectida</taxon>
        <taxon>Plectina</taxon>
        <taxon>Plectoidea</taxon>
        <taxon>Plectidae</taxon>
        <taxon>Plectus</taxon>
    </lineage>
</organism>
<keyword evidence="7" id="KW-1185">Reference proteome</keyword>
<dbReference type="PANTHER" id="PTHR21490:SF2">
    <property type="entry name" value="ENKURIN DOMAIN-CONTAINING PROTEIN 1"/>
    <property type="match status" value="1"/>
</dbReference>
<keyword evidence="5" id="KW-0966">Cell projection</keyword>
<dbReference type="InterPro" id="IPR052102">
    <property type="entry name" value="Enkurin_domain-protein"/>
</dbReference>
<evidence type="ECO:0000256" key="2">
    <source>
        <dbReference type="ARBA" id="ARBA00004245"/>
    </source>
</evidence>
<dbReference type="Proteomes" id="UP000887566">
    <property type="component" value="Unplaced"/>
</dbReference>
<keyword evidence="4" id="KW-0206">Cytoskeleton</keyword>
<evidence type="ECO:0000313" key="8">
    <source>
        <dbReference type="WBParaSite" id="PSAMB.scaffold2700size21732.g18779.t1"/>
    </source>
</evidence>
<evidence type="ECO:0000313" key="7">
    <source>
        <dbReference type="Proteomes" id="UP000887566"/>
    </source>
</evidence>
<reference evidence="8" key="1">
    <citation type="submission" date="2022-11" db="UniProtKB">
        <authorList>
            <consortium name="WormBaseParasite"/>
        </authorList>
    </citation>
    <scope>IDENTIFICATION</scope>
</reference>
<evidence type="ECO:0000256" key="1">
    <source>
        <dbReference type="ARBA" id="ARBA00004138"/>
    </source>
</evidence>
<comment type="subcellular location">
    <subcellularLocation>
        <location evidence="1">Cell projection</location>
        <location evidence="1">Cilium</location>
    </subcellularLocation>
    <subcellularLocation>
        <location evidence="2">Cytoplasm</location>
        <location evidence="2">Cytoskeleton</location>
    </subcellularLocation>
</comment>
<name>A0A914VXU2_9BILA</name>
<evidence type="ECO:0000256" key="5">
    <source>
        <dbReference type="ARBA" id="ARBA00023273"/>
    </source>
</evidence>
<dbReference type="InterPro" id="IPR027012">
    <property type="entry name" value="Enkurin_dom"/>
</dbReference>
<evidence type="ECO:0000256" key="4">
    <source>
        <dbReference type="ARBA" id="ARBA00023212"/>
    </source>
</evidence>
<feature type="domain" description="Enkurin" evidence="6">
    <location>
        <begin position="215"/>
        <end position="307"/>
    </location>
</feature>
<dbReference type="GO" id="GO:0005929">
    <property type="term" value="C:cilium"/>
    <property type="evidence" value="ECO:0007669"/>
    <property type="project" value="UniProtKB-SubCell"/>
</dbReference>
<dbReference type="Pfam" id="PF13864">
    <property type="entry name" value="Enkurin"/>
    <property type="match status" value="1"/>
</dbReference>
<evidence type="ECO:0000259" key="6">
    <source>
        <dbReference type="PROSITE" id="PS51665"/>
    </source>
</evidence>
<protein>
    <submittedName>
        <fullName evidence="8">Enkurin domain-containing protein</fullName>
    </submittedName>
</protein>